<evidence type="ECO:0000313" key="1">
    <source>
        <dbReference type="EMBL" id="TYR50708.1"/>
    </source>
</evidence>
<dbReference type="RefSeq" id="WP_148904650.1">
    <property type="nucleotide sequence ID" value="NZ_VSZQ01000253.1"/>
</dbReference>
<dbReference type="AlphaFoldDB" id="A0A5D4IC65"/>
<name>A0A5D4IC65_9ACTN</name>
<protein>
    <submittedName>
        <fullName evidence="1">Uncharacterized protein</fullName>
    </submittedName>
</protein>
<proteinExistence type="predicted"/>
<organism evidence="1 2">
    <name type="scientific">Streptomyces parvus</name>
    <dbReference type="NCBI Taxonomy" id="66428"/>
    <lineage>
        <taxon>Bacteria</taxon>
        <taxon>Bacillati</taxon>
        <taxon>Actinomycetota</taxon>
        <taxon>Actinomycetes</taxon>
        <taxon>Kitasatosporales</taxon>
        <taxon>Streptomycetaceae</taxon>
        <taxon>Streptomyces</taxon>
    </lineage>
</organism>
<gene>
    <name evidence="1" type="ORF">FY004_32235</name>
</gene>
<accession>A0A5D4IC65</accession>
<evidence type="ECO:0000313" key="2">
    <source>
        <dbReference type="Proteomes" id="UP000323242"/>
    </source>
</evidence>
<comment type="caution">
    <text evidence="1">The sequence shown here is derived from an EMBL/GenBank/DDBJ whole genome shotgun (WGS) entry which is preliminary data.</text>
</comment>
<keyword evidence="2" id="KW-1185">Reference proteome</keyword>
<dbReference type="Proteomes" id="UP000323242">
    <property type="component" value="Unassembled WGS sequence"/>
</dbReference>
<sequence length="151" mass="15553">MIGTALKLARGVVETVPGGVEEAVKGGVGSPDAFRASSGVVDAGSALEERDLNHGFCEVGECLPHGACRVSLHEHSQVCSGWRAAEGSWCPAVHSHRVGAGGEQKPQAANLIFDVFGESDAVPGGRGDRNLGRRSVQLVGDAEQRGTVVQG</sequence>
<dbReference type="EMBL" id="VSZQ01000253">
    <property type="protein sequence ID" value="TYR50708.1"/>
    <property type="molecule type" value="Genomic_DNA"/>
</dbReference>
<reference evidence="1 2" key="1">
    <citation type="submission" date="2019-08" db="EMBL/GenBank/DDBJ databases">
        <title>Draft genome for granaticin producer strain Streptomyces parvus C05.</title>
        <authorList>
            <person name="Gonzalez-Pimentel J.L."/>
        </authorList>
    </citation>
    <scope>NUCLEOTIDE SEQUENCE [LARGE SCALE GENOMIC DNA]</scope>
    <source>
        <strain evidence="1 2">C05</strain>
    </source>
</reference>